<dbReference type="SMART" id="SM00353">
    <property type="entry name" value="HLH"/>
    <property type="match status" value="1"/>
</dbReference>
<keyword evidence="6" id="KW-0238">DNA-binding</keyword>
<name>K7E4F1_MONDO</name>
<dbReference type="GO" id="GO:0003677">
    <property type="term" value="F:DNA binding"/>
    <property type="evidence" value="ECO:0007669"/>
    <property type="project" value="UniProtKB-KW"/>
</dbReference>
<dbReference type="PANTHER" id="PTHR15402">
    <property type="entry name" value="TRANSCRIPTION FACTOR-LIKE 5 PROTEIN"/>
    <property type="match status" value="1"/>
</dbReference>
<accession>K7E4F1</accession>
<evidence type="ECO:0000259" key="10">
    <source>
        <dbReference type="PROSITE" id="PS50888"/>
    </source>
</evidence>
<keyword evidence="3" id="KW-0221">Differentiation</keyword>
<evidence type="ECO:0000256" key="6">
    <source>
        <dbReference type="ARBA" id="ARBA00023125"/>
    </source>
</evidence>
<dbReference type="HOGENOM" id="CLU_066456_0_0_1"/>
<keyword evidence="5" id="KW-0805">Transcription regulation</keyword>
<dbReference type="Pfam" id="PF00010">
    <property type="entry name" value="HLH"/>
    <property type="match status" value="1"/>
</dbReference>
<dbReference type="InParanoid" id="K7E4F1"/>
<dbReference type="STRING" id="13616.ENSMODP00000040653"/>
<sequence>MDRRHPDPSQGPCGSAEPRDPASTGHSSSLSSPRASVWPSEGSAGDSEVSRDMSEAFTVAQVQIRKQNAITERERRKRISVSCERLRILLPKFEGRREDMASILEMAVQYLKLVRTLVPTEEQNTILAPSEEVCQKWQKNVLIPNTRKQISEMKAFDTARQRGSLGYGTTPVGNSKSALMLGESVDDVLGDICSIFEKGLSDPALPPPDLSFSDAPVHSGGMTSSLPWSSLLPPAFPLETAAVRRWPSLVGLCPGEVTSQAQLLKHAHEPSDILITPTLDTRSMSESEIEDEMPFLLGAHTDQWLGEQGPHDGKSGETETYSMTTPLMMDAKMSSQDGFLTKSDLEFLPGPDSCLPEPQKTLLDHLEFDSPSVALNPQDEVDSIFPYLFPYEL</sequence>
<evidence type="ECO:0000256" key="2">
    <source>
        <dbReference type="ARBA" id="ARBA00022473"/>
    </source>
</evidence>
<evidence type="ECO:0000256" key="1">
    <source>
        <dbReference type="ARBA" id="ARBA00004123"/>
    </source>
</evidence>
<comment type="subcellular location">
    <subcellularLocation>
        <location evidence="1">Nucleus</location>
    </subcellularLocation>
</comment>
<dbReference type="CDD" id="cd18908">
    <property type="entry name" value="bHLH_SOHLH1_2"/>
    <property type="match status" value="1"/>
</dbReference>
<dbReference type="InterPro" id="IPR011598">
    <property type="entry name" value="bHLH_dom"/>
</dbReference>
<evidence type="ECO:0000256" key="5">
    <source>
        <dbReference type="ARBA" id="ARBA00023015"/>
    </source>
</evidence>
<dbReference type="KEGG" id="mdo:103092784"/>
<reference evidence="11" key="2">
    <citation type="submission" date="2025-08" db="UniProtKB">
        <authorList>
            <consortium name="Ensembl"/>
        </authorList>
    </citation>
    <scope>IDENTIFICATION</scope>
</reference>
<dbReference type="PROSITE" id="PS50888">
    <property type="entry name" value="BHLH"/>
    <property type="match status" value="1"/>
</dbReference>
<evidence type="ECO:0000256" key="8">
    <source>
        <dbReference type="ARBA" id="ARBA00023242"/>
    </source>
</evidence>
<dbReference type="GO" id="GO:0005634">
    <property type="term" value="C:nucleus"/>
    <property type="evidence" value="ECO:0007669"/>
    <property type="project" value="UniProtKB-SubCell"/>
</dbReference>
<feature type="region of interest" description="Disordered" evidence="9">
    <location>
        <begin position="1"/>
        <end position="52"/>
    </location>
</feature>
<dbReference type="PANTHER" id="PTHR15402:SF4">
    <property type="entry name" value="SPERMATOGENESIS- AND OOGENESIS-SPECIFIC BASIC HELIX-LOOP-HELIX-CONTAINING PROTEIN 1"/>
    <property type="match status" value="1"/>
</dbReference>
<evidence type="ECO:0000256" key="9">
    <source>
        <dbReference type="SAM" id="MobiDB-lite"/>
    </source>
</evidence>
<gene>
    <name evidence="11" type="primary">SOHLH1</name>
</gene>
<dbReference type="InterPro" id="IPR036638">
    <property type="entry name" value="HLH_DNA-bd_sf"/>
</dbReference>
<proteinExistence type="predicted"/>
<dbReference type="GO" id="GO:0046983">
    <property type="term" value="F:protein dimerization activity"/>
    <property type="evidence" value="ECO:0007669"/>
    <property type="project" value="InterPro"/>
</dbReference>
<dbReference type="Bgee" id="ENSMODG00000029683">
    <property type="expression patterns" value="Expressed in ovary and 10 other cell types or tissues"/>
</dbReference>
<dbReference type="GeneTree" id="ENSGT00390000000656"/>
<dbReference type="Ensembl" id="ENSMODT00000043760.2">
    <property type="protein sequence ID" value="ENSMODP00000040653.2"/>
    <property type="gene ID" value="ENSMODG00000029683.2"/>
</dbReference>
<dbReference type="FunCoup" id="K7E4F1">
    <property type="interactions" value="97"/>
</dbReference>
<protein>
    <submittedName>
        <fullName evidence="11">Spermatosis and oosis specific basic helix-loop-helix 1</fullName>
    </submittedName>
</protein>
<dbReference type="GO" id="GO:0007283">
    <property type="term" value="P:spermatogenesis"/>
    <property type="evidence" value="ECO:0007669"/>
    <property type="project" value="UniProtKB-KW"/>
</dbReference>
<keyword evidence="8" id="KW-0539">Nucleus</keyword>
<dbReference type="eggNOG" id="ENOG502TDNY">
    <property type="taxonomic scope" value="Eukaryota"/>
</dbReference>
<dbReference type="Proteomes" id="UP000002280">
    <property type="component" value="Chromosome 1"/>
</dbReference>
<reference evidence="11" key="3">
    <citation type="submission" date="2025-09" db="UniProtKB">
        <authorList>
            <consortium name="Ensembl"/>
        </authorList>
    </citation>
    <scope>IDENTIFICATION</scope>
</reference>
<organism evidence="11 12">
    <name type="scientific">Monodelphis domestica</name>
    <name type="common">Gray short-tailed opossum</name>
    <dbReference type="NCBI Taxonomy" id="13616"/>
    <lineage>
        <taxon>Eukaryota</taxon>
        <taxon>Metazoa</taxon>
        <taxon>Chordata</taxon>
        <taxon>Craniata</taxon>
        <taxon>Vertebrata</taxon>
        <taxon>Euteleostomi</taxon>
        <taxon>Mammalia</taxon>
        <taxon>Metatheria</taxon>
        <taxon>Didelphimorphia</taxon>
        <taxon>Didelphidae</taxon>
        <taxon>Monodelphis</taxon>
    </lineage>
</organism>
<dbReference type="SUPFAM" id="SSF47459">
    <property type="entry name" value="HLH, helix-loop-helix DNA-binding domain"/>
    <property type="match status" value="1"/>
</dbReference>
<reference evidence="11 12" key="1">
    <citation type="journal article" date="2007" name="Nature">
        <title>Genome of the marsupial Monodelphis domestica reveals innovation in non-coding sequences.</title>
        <authorList>
            <person name="Mikkelsen T.S."/>
            <person name="Wakefield M.J."/>
            <person name="Aken B."/>
            <person name="Amemiya C.T."/>
            <person name="Chang J.L."/>
            <person name="Duke S."/>
            <person name="Garber M."/>
            <person name="Gentles A.J."/>
            <person name="Goodstadt L."/>
            <person name="Heger A."/>
            <person name="Jurka J."/>
            <person name="Kamal M."/>
            <person name="Mauceli E."/>
            <person name="Searle S.M."/>
            <person name="Sharpe T."/>
            <person name="Baker M.L."/>
            <person name="Batzer M.A."/>
            <person name="Benos P.V."/>
            <person name="Belov K."/>
            <person name="Clamp M."/>
            <person name="Cook A."/>
            <person name="Cuff J."/>
            <person name="Das R."/>
            <person name="Davidow L."/>
            <person name="Deakin J.E."/>
            <person name="Fazzari M.J."/>
            <person name="Glass J.L."/>
            <person name="Grabherr M."/>
            <person name="Greally J.M."/>
            <person name="Gu W."/>
            <person name="Hore T.A."/>
            <person name="Huttley G.A."/>
            <person name="Kleber M."/>
            <person name="Jirtle R.L."/>
            <person name="Koina E."/>
            <person name="Lee J.T."/>
            <person name="Mahony S."/>
            <person name="Marra M.A."/>
            <person name="Miller R.D."/>
            <person name="Nicholls R.D."/>
            <person name="Oda M."/>
            <person name="Papenfuss A.T."/>
            <person name="Parra Z.E."/>
            <person name="Pollock D.D."/>
            <person name="Ray D.A."/>
            <person name="Schein J.E."/>
            <person name="Speed T.P."/>
            <person name="Thompson K."/>
            <person name="VandeBerg J.L."/>
            <person name="Wade C.M."/>
            <person name="Walker J.A."/>
            <person name="Waters P.D."/>
            <person name="Webber C."/>
            <person name="Weidman J.R."/>
            <person name="Xie X."/>
            <person name="Zody M.C."/>
            <person name="Baldwin J."/>
            <person name="Abdouelleil A."/>
            <person name="Abdulkadir J."/>
            <person name="Abebe A."/>
            <person name="Abera B."/>
            <person name="Abreu J."/>
            <person name="Acer S.C."/>
            <person name="Aftuck L."/>
            <person name="Alexander A."/>
            <person name="An P."/>
            <person name="Anderson E."/>
            <person name="Anderson S."/>
            <person name="Arachi H."/>
            <person name="Azer M."/>
            <person name="Bachantsang P."/>
            <person name="Barry A."/>
            <person name="Bayul T."/>
            <person name="Berlin A."/>
            <person name="Bessette D."/>
            <person name="Bloom T."/>
            <person name="Bloom T."/>
            <person name="Boguslavskiy L."/>
            <person name="Bonnet C."/>
            <person name="Boukhgalter B."/>
            <person name="Bourzgui I."/>
            <person name="Brown A."/>
            <person name="Cahill P."/>
            <person name="Channer S."/>
            <person name="Cheshatsang Y."/>
            <person name="Chuda L."/>
            <person name="Citroen M."/>
            <person name="Collymore A."/>
            <person name="Cooke P."/>
            <person name="Costello M."/>
            <person name="D'Aco K."/>
            <person name="Daza R."/>
            <person name="De Haan G."/>
            <person name="DeGray S."/>
            <person name="DeMaso C."/>
            <person name="Dhargay N."/>
            <person name="Dooley K."/>
            <person name="Dooley E."/>
            <person name="Doricent M."/>
            <person name="Dorje P."/>
            <person name="Dorjee K."/>
            <person name="Dupes A."/>
            <person name="Elong R."/>
            <person name="Falk J."/>
            <person name="Farina A."/>
            <person name="Faro S."/>
            <person name="Ferguson D."/>
            <person name="Fisher S."/>
            <person name="Foley C.D."/>
            <person name="Franke A."/>
            <person name="Friedrich D."/>
            <person name="Gadbois L."/>
            <person name="Gearin G."/>
            <person name="Gearin C.R."/>
            <person name="Giannoukos G."/>
            <person name="Goode T."/>
            <person name="Graham J."/>
            <person name="Grandbois E."/>
            <person name="Grewal S."/>
            <person name="Gyaltsen K."/>
            <person name="Hafez N."/>
            <person name="Hagos B."/>
            <person name="Hall J."/>
            <person name="Henson C."/>
            <person name="Hollinger A."/>
            <person name="Honan T."/>
            <person name="Huard M.D."/>
            <person name="Hughes L."/>
            <person name="Hurhula B."/>
            <person name="Husby M.E."/>
            <person name="Kamat A."/>
            <person name="Kanga B."/>
            <person name="Kashin S."/>
            <person name="Khazanovich D."/>
            <person name="Kisner P."/>
            <person name="Lance K."/>
            <person name="Lara M."/>
            <person name="Lee W."/>
            <person name="Lennon N."/>
            <person name="Letendre F."/>
            <person name="LeVine R."/>
            <person name="Lipovsky A."/>
            <person name="Liu X."/>
            <person name="Liu J."/>
            <person name="Liu S."/>
            <person name="Lokyitsang T."/>
            <person name="Lokyitsang Y."/>
            <person name="Lubonja R."/>
            <person name="Lui A."/>
            <person name="MacDonald P."/>
            <person name="Magnisalis V."/>
            <person name="Maru K."/>
            <person name="Matthews C."/>
            <person name="McCusker W."/>
            <person name="McDonough S."/>
            <person name="Mehta T."/>
            <person name="Meldrim J."/>
            <person name="Meneus L."/>
            <person name="Mihai O."/>
            <person name="Mihalev A."/>
            <person name="Mihova T."/>
            <person name="Mittelman R."/>
            <person name="Mlenga V."/>
            <person name="Montmayeur A."/>
            <person name="Mulrain L."/>
            <person name="Navidi A."/>
            <person name="Naylor J."/>
            <person name="Negash T."/>
            <person name="Nguyen T."/>
            <person name="Nguyen N."/>
            <person name="Nicol R."/>
            <person name="Norbu C."/>
            <person name="Norbu N."/>
            <person name="Novod N."/>
            <person name="O'Neill B."/>
            <person name="Osman S."/>
            <person name="Markiewicz E."/>
            <person name="Oyono O.L."/>
            <person name="Patti C."/>
            <person name="Phunkhang P."/>
            <person name="Pierre F."/>
            <person name="Priest M."/>
            <person name="Raghuraman S."/>
            <person name="Rege F."/>
            <person name="Reyes R."/>
            <person name="Rise C."/>
            <person name="Rogov P."/>
            <person name="Ross K."/>
            <person name="Ryan E."/>
            <person name="Settipalli S."/>
            <person name="Shea T."/>
            <person name="Sherpa N."/>
            <person name="Shi L."/>
            <person name="Shih D."/>
            <person name="Sparrow T."/>
            <person name="Spaulding J."/>
            <person name="Stalker J."/>
            <person name="Stange-Thomann N."/>
            <person name="Stavropoulos S."/>
            <person name="Stone C."/>
            <person name="Strader C."/>
            <person name="Tesfaye S."/>
            <person name="Thomson T."/>
            <person name="Thoulutsang Y."/>
            <person name="Thoulutsang D."/>
            <person name="Topham K."/>
            <person name="Topping I."/>
            <person name="Tsamla T."/>
            <person name="Vassiliev H."/>
            <person name="Vo A."/>
            <person name="Wangchuk T."/>
            <person name="Wangdi T."/>
            <person name="Weiand M."/>
            <person name="Wilkinson J."/>
            <person name="Wilson A."/>
            <person name="Yadav S."/>
            <person name="Young G."/>
            <person name="Yu Q."/>
            <person name="Zembek L."/>
            <person name="Zhong D."/>
            <person name="Zimmer A."/>
            <person name="Zwirko Z."/>
            <person name="Jaffe D.B."/>
            <person name="Alvarez P."/>
            <person name="Brockman W."/>
            <person name="Butler J."/>
            <person name="Chin C."/>
            <person name="Gnerre S."/>
            <person name="MacCallum I."/>
            <person name="Graves J.A."/>
            <person name="Ponting C.P."/>
            <person name="Breen M."/>
            <person name="Samollow P.B."/>
            <person name="Lander E.S."/>
            <person name="Lindblad-Toh K."/>
        </authorList>
    </citation>
    <scope>NUCLEOTIDE SEQUENCE [LARGE SCALE GENOMIC DNA]</scope>
</reference>
<keyword evidence="7" id="KW-0804">Transcription</keyword>
<dbReference type="GO" id="GO:0030154">
    <property type="term" value="P:cell differentiation"/>
    <property type="evidence" value="ECO:0007669"/>
    <property type="project" value="UniProtKB-KW"/>
</dbReference>
<evidence type="ECO:0000256" key="4">
    <source>
        <dbReference type="ARBA" id="ARBA00022871"/>
    </source>
</evidence>
<keyword evidence="2" id="KW-0217">Developmental protein</keyword>
<feature type="domain" description="BHLH" evidence="10">
    <location>
        <begin position="63"/>
        <end position="114"/>
    </location>
</feature>
<feature type="compositionally biased region" description="Polar residues" evidence="9">
    <location>
        <begin position="24"/>
        <end position="34"/>
    </location>
</feature>
<evidence type="ECO:0000256" key="3">
    <source>
        <dbReference type="ARBA" id="ARBA00022782"/>
    </source>
</evidence>
<dbReference type="OMA" id="PYLFPYE"/>
<keyword evidence="12" id="KW-1185">Reference proteome</keyword>
<dbReference type="GO" id="GO:0003700">
    <property type="term" value="F:DNA-binding transcription factor activity"/>
    <property type="evidence" value="ECO:0007669"/>
    <property type="project" value="InterPro"/>
</dbReference>
<dbReference type="AlphaFoldDB" id="K7E4F1"/>
<dbReference type="Gene3D" id="4.10.280.10">
    <property type="entry name" value="Helix-loop-helix DNA-binding domain"/>
    <property type="match status" value="1"/>
</dbReference>
<keyword evidence="4" id="KW-0744">Spermatogenesis</keyword>
<evidence type="ECO:0000313" key="11">
    <source>
        <dbReference type="Ensembl" id="ENSMODP00000040653.2"/>
    </source>
</evidence>
<dbReference type="InterPro" id="IPR039583">
    <property type="entry name" value="TCFL5/SOLH1/2"/>
</dbReference>
<evidence type="ECO:0000256" key="7">
    <source>
        <dbReference type="ARBA" id="ARBA00023163"/>
    </source>
</evidence>
<evidence type="ECO:0000313" key="12">
    <source>
        <dbReference type="Proteomes" id="UP000002280"/>
    </source>
</evidence>